<dbReference type="InParanoid" id="C8XBV2"/>
<dbReference type="SUPFAM" id="SSF52980">
    <property type="entry name" value="Restriction endonuclease-like"/>
    <property type="match status" value="1"/>
</dbReference>
<dbReference type="NCBIfam" id="TIGR00252">
    <property type="entry name" value="YraN family protein"/>
    <property type="match status" value="1"/>
</dbReference>
<protein>
    <recommendedName>
        <fullName evidence="2">UPF0102 protein Namu_3123</fullName>
    </recommendedName>
</protein>
<dbReference type="HAMAP" id="MF_00048">
    <property type="entry name" value="UPF0102"/>
    <property type="match status" value="1"/>
</dbReference>
<dbReference type="RefSeq" id="WP_015748324.1">
    <property type="nucleotide sequence ID" value="NC_013235.1"/>
</dbReference>
<name>C8XBV2_NAKMY</name>
<dbReference type="Pfam" id="PF02021">
    <property type="entry name" value="UPF0102"/>
    <property type="match status" value="1"/>
</dbReference>
<dbReference type="NCBIfam" id="NF009150">
    <property type="entry name" value="PRK12497.1-3"/>
    <property type="match status" value="1"/>
</dbReference>
<evidence type="ECO:0000313" key="3">
    <source>
        <dbReference type="EMBL" id="ACV79456.1"/>
    </source>
</evidence>
<organism evidence="3 4">
    <name type="scientific">Nakamurella multipartita (strain ATCC 700099 / DSM 44233 / CIP 104796 / JCM 9543 / NBRC 105858 / Y-104)</name>
    <name type="common">Microsphaera multipartita</name>
    <dbReference type="NCBI Taxonomy" id="479431"/>
    <lineage>
        <taxon>Bacteria</taxon>
        <taxon>Bacillati</taxon>
        <taxon>Actinomycetota</taxon>
        <taxon>Actinomycetes</taxon>
        <taxon>Nakamurellales</taxon>
        <taxon>Nakamurellaceae</taxon>
        <taxon>Nakamurella</taxon>
    </lineage>
</organism>
<dbReference type="PANTHER" id="PTHR34039">
    <property type="entry name" value="UPF0102 PROTEIN YRAN"/>
    <property type="match status" value="1"/>
</dbReference>
<evidence type="ECO:0000313" key="4">
    <source>
        <dbReference type="Proteomes" id="UP000002218"/>
    </source>
</evidence>
<dbReference type="Proteomes" id="UP000002218">
    <property type="component" value="Chromosome"/>
</dbReference>
<dbReference type="PANTHER" id="PTHR34039:SF1">
    <property type="entry name" value="UPF0102 PROTEIN YRAN"/>
    <property type="match status" value="1"/>
</dbReference>
<gene>
    <name evidence="3" type="ordered locus">Namu_3123</name>
</gene>
<dbReference type="InterPro" id="IPR011335">
    <property type="entry name" value="Restrct_endonuc-II-like"/>
</dbReference>
<dbReference type="KEGG" id="nml:Namu_3123"/>
<keyword evidence="4" id="KW-1185">Reference proteome</keyword>
<dbReference type="OrthoDB" id="9794876at2"/>
<dbReference type="Gene3D" id="3.40.1350.10">
    <property type="match status" value="1"/>
</dbReference>
<dbReference type="CDD" id="cd20736">
    <property type="entry name" value="PoNe_Nuclease"/>
    <property type="match status" value="1"/>
</dbReference>
<dbReference type="eggNOG" id="COG0792">
    <property type="taxonomic scope" value="Bacteria"/>
</dbReference>
<dbReference type="HOGENOM" id="CLU_115353_2_3_11"/>
<reference evidence="4" key="1">
    <citation type="submission" date="2009-09" db="EMBL/GenBank/DDBJ databases">
        <title>The complete genome of Nakamurella multipartita DSM 44233.</title>
        <authorList>
            <consortium name="US DOE Joint Genome Institute (JGI-PGF)"/>
            <person name="Lucas S."/>
            <person name="Copeland A."/>
            <person name="Lapidus A."/>
            <person name="Glavina del Rio T."/>
            <person name="Dalin E."/>
            <person name="Tice H."/>
            <person name="Bruce D."/>
            <person name="Goodwin L."/>
            <person name="Pitluck S."/>
            <person name="Kyrpides N."/>
            <person name="Mavromatis K."/>
            <person name="Ivanova N."/>
            <person name="Ovchinnikova G."/>
            <person name="Sims D."/>
            <person name="Meincke L."/>
            <person name="Brettin T."/>
            <person name="Detter J.C."/>
            <person name="Han C."/>
            <person name="Larimer F."/>
            <person name="Land M."/>
            <person name="Hauser L."/>
            <person name="Markowitz V."/>
            <person name="Cheng J.-F."/>
            <person name="Hugenholtz P."/>
            <person name="Woyke T."/>
            <person name="Wu D."/>
            <person name="Klenk H.-P."/>
            <person name="Eisen J.A."/>
        </authorList>
    </citation>
    <scope>NUCLEOTIDE SEQUENCE [LARGE SCALE GENOMIC DNA]</scope>
    <source>
        <strain evidence="4">ATCC 700099 / DSM 44233 / CIP 104796 / JCM 9543 / NBRC 105858 / Y-104</strain>
    </source>
</reference>
<reference evidence="3 4" key="2">
    <citation type="journal article" date="2010" name="Stand. Genomic Sci.">
        <title>Complete genome sequence of Nakamurella multipartita type strain (Y-104).</title>
        <authorList>
            <person name="Tice H."/>
            <person name="Mayilraj S."/>
            <person name="Sims D."/>
            <person name="Lapidus A."/>
            <person name="Nolan M."/>
            <person name="Lucas S."/>
            <person name="Glavina Del Rio T."/>
            <person name="Copeland A."/>
            <person name="Cheng J.F."/>
            <person name="Meincke L."/>
            <person name="Bruce D."/>
            <person name="Goodwin L."/>
            <person name="Pitluck S."/>
            <person name="Ivanova N."/>
            <person name="Mavromatis K."/>
            <person name="Ovchinnikova G."/>
            <person name="Pati A."/>
            <person name="Chen A."/>
            <person name="Palaniappan K."/>
            <person name="Land M."/>
            <person name="Hauser L."/>
            <person name="Chang Y.J."/>
            <person name="Jeffries C.D."/>
            <person name="Detter J.C."/>
            <person name="Brettin T."/>
            <person name="Rohde M."/>
            <person name="Goker M."/>
            <person name="Bristow J."/>
            <person name="Eisen J.A."/>
            <person name="Markowitz V."/>
            <person name="Hugenholtz P."/>
            <person name="Kyrpides N.C."/>
            <person name="Klenk H.P."/>
            <person name="Chen F."/>
        </authorList>
    </citation>
    <scope>NUCLEOTIDE SEQUENCE [LARGE SCALE GENOMIC DNA]</scope>
    <source>
        <strain evidence="4">ATCC 700099 / DSM 44233 / CIP 104796 / JCM 9543 / NBRC 105858 / Y-104</strain>
    </source>
</reference>
<dbReference type="GO" id="GO:0003676">
    <property type="term" value="F:nucleic acid binding"/>
    <property type="evidence" value="ECO:0007669"/>
    <property type="project" value="InterPro"/>
</dbReference>
<accession>C8XBV2</accession>
<comment type="similarity">
    <text evidence="1 2">Belongs to the UPF0102 family.</text>
</comment>
<dbReference type="InterPro" id="IPR003509">
    <property type="entry name" value="UPF0102_YraN-like"/>
</dbReference>
<sequence>MAAKDELGRRGEELAARHLEETGLRVLDRNWRCTEGELDIVATDQAATTVVFCEVKTRSGVGFGSPFEAVTQGKRRKLRRLGLLWLSQNRVTAFPTMRFDVIGVLWPAGQSPRIEHREQAF</sequence>
<dbReference type="FunCoup" id="C8XBV2">
    <property type="interactions" value="20"/>
</dbReference>
<dbReference type="NCBIfam" id="NF009154">
    <property type="entry name" value="PRK12497.3-3"/>
    <property type="match status" value="1"/>
</dbReference>
<evidence type="ECO:0000256" key="1">
    <source>
        <dbReference type="ARBA" id="ARBA00006738"/>
    </source>
</evidence>
<dbReference type="EMBL" id="CP001737">
    <property type="protein sequence ID" value="ACV79456.1"/>
    <property type="molecule type" value="Genomic_DNA"/>
</dbReference>
<dbReference type="STRING" id="479431.Namu_3123"/>
<dbReference type="AlphaFoldDB" id="C8XBV2"/>
<dbReference type="InterPro" id="IPR011856">
    <property type="entry name" value="tRNA_endonuc-like_dom_sf"/>
</dbReference>
<evidence type="ECO:0000256" key="2">
    <source>
        <dbReference type="HAMAP-Rule" id="MF_00048"/>
    </source>
</evidence>
<proteinExistence type="inferred from homology"/>